<dbReference type="NCBIfam" id="TIGR02222">
    <property type="entry name" value="chap_CsaA"/>
    <property type="match status" value="1"/>
</dbReference>
<dbReference type="EMBL" id="JACIEK010000003">
    <property type="protein sequence ID" value="MBB3997929.1"/>
    <property type="molecule type" value="Genomic_DNA"/>
</dbReference>
<dbReference type="SUPFAM" id="SSF50249">
    <property type="entry name" value="Nucleic acid-binding proteins"/>
    <property type="match status" value="1"/>
</dbReference>
<dbReference type="CDD" id="cd02798">
    <property type="entry name" value="tRNA_bind_CsaA"/>
    <property type="match status" value="1"/>
</dbReference>
<evidence type="ECO:0000313" key="6">
    <source>
        <dbReference type="Proteomes" id="UP000542776"/>
    </source>
</evidence>
<accession>A0A7W6EBP8</accession>
<evidence type="ECO:0000256" key="3">
    <source>
        <dbReference type="PROSITE-ProRule" id="PRU00209"/>
    </source>
</evidence>
<reference evidence="5 6" key="1">
    <citation type="submission" date="2020-08" db="EMBL/GenBank/DDBJ databases">
        <title>Genomic Encyclopedia of Type Strains, Phase IV (KMG-IV): sequencing the most valuable type-strain genomes for metagenomic binning, comparative biology and taxonomic classification.</title>
        <authorList>
            <person name="Goeker M."/>
        </authorList>
    </citation>
    <scope>NUCLEOTIDE SEQUENCE [LARGE SCALE GENOMIC DNA]</scope>
    <source>
        <strain evidence="5 6">DSM 102238</strain>
    </source>
</reference>
<dbReference type="InterPro" id="IPR008231">
    <property type="entry name" value="CsaA"/>
</dbReference>
<dbReference type="InterPro" id="IPR002547">
    <property type="entry name" value="tRNA-bd_dom"/>
</dbReference>
<organism evidence="5 6">
    <name type="scientific">Aureimonas pseudogalii</name>
    <dbReference type="NCBI Taxonomy" id="1744844"/>
    <lineage>
        <taxon>Bacteria</taxon>
        <taxon>Pseudomonadati</taxon>
        <taxon>Pseudomonadota</taxon>
        <taxon>Alphaproteobacteria</taxon>
        <taxon>Hyphomicrobiales</taxon>
        <taxon>Aurantimonadaceae</taxon>
        <taxon>Aureimonas</taxon>
    </lineage>
</organism>
<keyword evidence="2 3" id="KW-0694">RNA-binding</keyword>
<name>A0A7W6EBP8_9HYPH</name>
<dbReference type="NCBIfam" id="NF007495">
    <property type="entry name" value="PRK10089.1-4"/>
    <property type="match status" value="1"/>
</dbReference>
<comment type="caution">
    <text evidence="5">The sequence shown here is derived from an EMBL/GenBank/DDBJ whole genome shotgun (WGS) entry which is preliminary data.</text>
</comment>
<dbReference type="FunFam" id="2.40.50.140:FF:000165">
    <property type="entry name" value="Chaperone CsaA"/>
    <property type="match status" value="1"/>
</dbReference>
<dbReference type="RefSeq" id="WP_183199476.1">
    <property type="nucleotide sequence ID" value="NZ_JACIEK010000003.1"/>
</dbReference>
<evidence type="ECO:0000256" key="1">
    <source>
        <dbReference type="ARBA" id="ARBA00022555"/>
    </source>
</evidence>
<dbReference type="PROSITE" id="PS50886">
    <property type="entry name" value="TRBD"/>
    <property type="match status" value="1"/>
</dbReference>
<dbReference type="Pfam" id="PF01588">
    <property type="entry name" value="tRNA_bind"/>
    <property type="match status" value="1"/>
</dbReference>
<gene>
    <name evidence="5" type="ORF">GGR04_001767</name>
</gene>
<dbReference type="InterPro" id="IPR012340">
    <property type="entry name" value="NA-bd_OB-fold"/>
</dbReference>
<dbReference type="PANTHER" id="PTHR11586:SF37">
    <property type="entry name" value="TRNA-BINDING DOMAIN-CONTAINING PROTEIN"/>
    <property type="match status" value="1"/>
</dbReference>
<dbReference type="Proteomes" id="UP000542776">
    <property type="component" value="Unassembled WGS sequence"/>
</dbReference>
<dbReference type="Gene3D" id="2.40.50.140">
    <property type="entry name" value="Nucleic acid-binding proteins"/>
    <property type="match status" value="1"/>
</dbReference>
<dbReference type="AlphaFoldDB" id="A0A7W6EBP8"/>
<keyword evidence="6" id="KW-1185">Reference proteome</keyword>
<dbReference type="PANTHER" id="PTHR11586">
    <property type="entry name" value="TRNA-AMINOACYLATION COFACTOR ARC1 FAMILY MEMBER"/>
    <property type="match status" value="1"/>
</dbReference>
<evidence type="ECO:0000256" key="2">
    <source>
        <dbReference type="ARBA" id="ARBA00022884"/>
    </source>
</evidence>
<dbReference type="NCBIfam" id="NF007494">
    <property type="entry name" value="PRK10089.1-3"/>
    <property type="match status" value="1"/>
</dbReference>
<protein>
    <submittedName>
        <fullName evidence="5">tRNA-binding protein</fullName>
    </submittedName>
</protein>
<dbReference type="GO" id="GO:0000049">
    <property type="term" value="F:tRNA binding"/>
    <property type="evidence" value="ECO:0007669"/>
    <property type="project" value="UniProtKB-UniRule"/>
</dbReference>
<feature type="domain" description="TRNA-binding" evidence="4">
    <location>
        <begin position="17"/>
        <end position="121"/>
    </location>
</feature>
<evidence type="ECO:0000259" key="4">
    <source>
        <dbReference type="PROSITE" id="PS50886"/>
    </source>
</evidence>
<sequence length="121" mass="12966">MSAGAEGGVAPEIGYDDFLRVDIRVGTILTAEPFPEARRPAFRLTIDFGPEIGVKKSSAQITVRHSLDELVGRQVMAVVNFPPRQIGPMRSEVLTLGFPDDAGNVVLAALSHPVPNGGRLF</sequence>
<dbReference type="InterPro" id="IPR051270">
    <property type="entry name" value="Tyrosine-tRNA_ligase_regulator"/>
</dbReference>
<keyword evidence="1 3" id="KW-0820">tRNA-binding</keyword>
<evidence type="ECO:0000313" key="5">
    <source>
        <dbReference type="EMBL" id="MBB3997929.1"/>
    </source>
</evidence>
<proteinExistence type="predicted"/>